<dbReference type="STRING" id="479431.Namu_4200"/>
<name>C8XIM4_NAKMY</name>
<dbReference type="Proteomes" id="UP000002218">
    <property type="component" value="Chromosome"/>
</dbReference>
<dbReference type="InParanoid" id="C8XIM4"/>
<dbReference type="AlphaFoldDB" id="C8XIM4"/>
<reference evidence="4" key="1">
    <citation type="submission" date="2009-09" db="EMBL/GenBank/DDBJ databases">
        <title>The complete genome of Nakamurella multipartita DSM 44233.</title>
        <authorList>
            <consortium name="US DOE Joint Genome Institute (JGI-PGF)"/>
            <person name="Lucas S."/>
            <person name="Copeland A."/>
            <person name="Lapidus A."/>
            <person name="Glavina del Rio T."/>
            <person name="Dalin E."/>
            <person name="Tice H."/>
            <person name="Bruce D."/>
            <person name="Goodwin L."/>
            <person name="Pitluck S."/>
            <person name="Kyrpides N."/>
            <person name="Mavromatis K."/>
            <person name="Ivanova N."/>
            <person name="Ovchinnikova G."/>
            <person name="Sims D."/>
            <person name="Meincke L."/>
            <person name="Brettin T."/>
            <person name="Detter J.C."/>
            <person name="Han C."/>
            <person name="Larimer F."/>
            <person name="Land M."/>
            <person name="Hauser L."/>
            <person name="Markowitz V."/>
            <person name="Cheng J.-F."/>
            <person name="Hugenholtz P."/>
            <person name="Woyke T."/>
            <person name="Wu D."/>
            <person name="Klenk H.-P."/>
            <person name="Eisen J.A."/>
        </authorList>
    </citation>
    <scope>NUCLEOTIDE SEQUENCE [LARGE SCALE GENOMIC DNA]</scope>
    <source>
        <strain evidence="4">ATCC 700099 / DSM 44233 / CIP 104796 / JCM 9543 / NBRC 105858 / Y-104</strain>
    </source>
</reference>
<evidence type="ECO:0000256" key="1">
    <source>
        <dbReference type="SAM" id="MobiDB-lite"/>
    </source>
</evidence>
<sequence length="317" mass="35186">MTNDELHDHLTRDESRNRERATRTAPPAIDVLLPYYGDLVQLQLAVRSVLSQTMTAFRLVVVDDAYPDSAPAQWLAGVDDPRLTYLRNDVGLGANGNYRRCLELAQAPLLLVMGADDVMLPGHLAAVTELFAAEPAATIVHTGVRVIDEHGQPCRPLADRVKSFYAPSRRTLLRGEDFAVSVLRGNWTYFPSMAWRTGSIRPIGFRPGLDVVQDLALLLDVAAAGGSLLFDPEVSFEYRRHRHQDSTVRAVDGRRFAEEGAFFRREAADLDQRGWPRAARVARWHISSRLNALSVLPKALRIAGVPAARRVGRHVVA</sequence>
<dbReference type="RefSeq" id="WP_015749314.1">
    <property type="nucleotide sequence ID" value="NC_013235.1"/>
</dbReference>
<dbReference type="SUPFAM" id="SSF53448">
    <property type="entry name" value="Nucleotide-diphospho-sugar transferases"/>
    <property type="match status" value="1"/>
</dbReference>
<evidence type="ECO:0000313" key="3">
    <source>
        <dbReference type="EMBL" id="ACV80489.1"/>
    </source>
</evidence>
<dbReference type="PANTHER" id="PTHR43685">
    <property type="entry name" value="GLYCOSYLTRANSFERASE"/>
    <property type="match status" value="1"/>
</dbReference>
<evidence type="ECO:0000259" key="2">
    <source>
        <dbReference type="Pfam" id="PF00535"/>
    </source>
</evidence>
<reference evidence="3 4" key="2">
    <citation type="journal article" date="2010" name="Stand. Genomic Sci.">
        <title>Complete genome sequence of Nakamurella multipartita type strain (Y-104).</title>
        <authorList>
            <person name="Tice H."/>
            <person name="Mayilraj S."/>
            <person name="Sims D."/>
            <person name="Lapidus A."/>
            <person name="Nolan M."/>
            <person name="Lucas S."/>
            <person name="Glavina Del Rio T."/>
            <person name="Copeland A."/>
            <person name="Cheng J.F."/>
            <person name="Meincke L."/>
            <person name="Bruce D."/>
            <person name="Goodwin L."/>
            <person name="Pitluck S."/>
            <person name="Ivanova N."/>
            <person name="Mavromatis K."/>
            <person name="Ovchinnikova G."/>
            <person name="Pati A."/>
            <person name="Chen A."/>
            <person name="Palaniappan K."/>
            <person name="Land M."/>
            <person name="Hauser L."/>
            <person name="Chang Y.J."/>
            <person name="Jeffries C.D."/>
            <person name="Detter J.C."/>
            <person name="Brettin T."/>
            <person name="Rohde M."/>
            <person name="Goker M."/>
            <person name="Bristow J."/>
            <person name="Eisen J.A."/>
            <person name="Markowitz V."/>
            <person name="Hugenholtz P."/>
            <person name="Kyrpides N.C."/>
            <person name="Klenk H.P."/>
            <person name="Chen F."/>
        </authorList>
    </citation>
    <scope>NUCLEOTIDE SEQUENCE [LARGE SCALE GENOMIC DNA]</scope>
    <source>
        <strain evidence="4">ATCC 700099 / DSM 44233 / CIP 104796 / JCM 9543 / NBRC 105858 / Y-104</strain>
    </source>
</reference>
<dbReference type="PANTHER" id="PTHR43685:SF11">
    <property type="entry name" value="GLYCOSYLTRANSFERASE TAGX-RELATED"/>
    <property type="match status" value="1"/>
</dbReference>
<accession>C8XIM4</accession>
<feature type="compositionally biased region" description="Basic and acidic residues" evidence="1">
    <location>
        <begin position="1"/>
        <end position="22"/>
    </location>
</feature>
<dbReference type="InterPro" id="IPR001173">
    <property type="entry name" value="Glyco_trans_2-like"/>
</dbReference>
<dbReference type="EMBL" id="CP001737">
    <property type="protein sequence ID" value="ACV80489.1"/>
    <property type="molecule type" value="Genomic_DNA"/>
</dbReference>
<dbReference type="CDD" id="cd00761">
    <property type="entry name" value="Glyco_tranf_GTA_type"/>
    <property type="match status" value="1"/>
</dbReference>
<keyword evidence="3" id="KW-0808">Transferase</keyword>
<dbReference type="InterPro" id="IPR029044">
    <property type="entry name" value="Nucleotide-diphossugar_trans"/>
</dbReference>
<dbReference type="InterPro" id="IPR050834">
    <property type="entry name" value="Glycosyltransf_2"/>
</dbReference>
<keyword evidence="4" id="KW-1185">Reference proteome</keyword>
<dbReference type="Pfam" id="PF00535">
    <property type="entry name" value="Glycos_transf_2"/>
    <property type="match status" value="1"/>
</dbReference>
<dbReference type="HOGENOM" id="CLU_943183_0_0_11"/>
<evidence type="ECO:0000313" key="4">
    <source>
        <dbReference type="Proteomes" id="UP000002218"/>
    </source>
</evidence>
<feature type="region of interest" description="Disordered" evidence="1">
    <location>
        <begin position="1"/>
        <end position="23"/>
    </location>
</feature>
<dbReference type="Gene3D" id="3.90.550.10">
    <property type="entry name" value="Spore Coat Polysaccharide Biosynthesis Protein SpsA, Chain A"/>
    <property type="match status" value="1"/>
</dbReference>
<dbReference type="GO" id="GO:0016740">
    <property type="term" value="F:transferase activity"/>
    <property type="evidence" value="ECO:0007669"/>
    <property type="project" value="UniProtKB-KW"/>
</dbReference>
<dbReference type="CAZy" id="GT2">
    <property type="family name" value="Glycosyltransferase Family 2"/>
</dbReference>
<organism evidence="3 4">
    <name type="scientific">Nakamurella multipartita (strain ATCC 700099 / DSM 44233 / CIP 104796 / JCM 9543 / NBRC 105858 / Y-104)</name>
    <name type="common">Microsphaera multipartita</name>
    <dbReference type="NCBI Taxonomy" id="479431"/>
    <lineage>
        <taxon>Bacteria</taxon>
        <taxon>Bacillati</taxon>
        <taxon>Actinomycetota</taxon>
        <taxon>Actinomycetes</taxon>
        <taxon>Nakamurellales</taxon>
        <taxon>Nakamurellaceae</taxon>
        <taxon>Nakamurella</taxon>
    </lineage>
</organism>
<dbReference type="eggNOG" id="COG0463">
    <property type="taxonomic scope" value="Bacteria"/>
</dbReference>
<protein>
    <submittedName>
        <fullName evidence="3">Glycosyl transferase family 2</fullName>
    </submittedName>
</protein>
<dbReference type="KEGG" id="nml:Namu_4200"/>
<gene>
    <name evidence="3" type="ordered locus">Namu_4200</name>
</gene>
<feature type="domain" description="Glycosyltransferase 2-like" evidence="2">
    <location>
        <begin position="31"/>
        <end position="150"/>
    </location>
</feature>
<proteinExistence type="predicted"/>